<dbReference type="AlphaFoldDB" id="A0A8D9BDM6"/>
<evidence type="ECO:0000313" key="2">
    <source>
        <dbReference type="EMBL" id="CAG6781307.1"/>
    </source>
</evidence>
<name>A0A8D9BDM6_9HEMI</name>
<protein>
    <submittedName>
        <fullName evidence="2">Uncharacterized protein</fullName>
    </submittedName>
</protein>
<accession>A0A8D9BDM6</accession>
<dbReference type="EMBL" id="HBUF01622347">
    <property type="protein sequence ID" value="CAG6781307.1"/>
    <property type="molecule type" value="Transcribed_RNA"/>
</dbReference>
<feature type="coiled-coil region" evidence="1">
    <location>
        <begin position="67"/>
        <end position="94"/>
    </location>
</feature>
<keyword evidence="1" id="KW-0175">Coiled coil</keyword>
<sequence length="160" mass="18742">MSSEKKCAAEANKLKELKCLRKQRDTRTKDLKCQRNQRDTRTNPDLVRLAKEKDPSVLNQVEDSAGVKSKREEYQALLAEERKLQEEMNCLRKHRRDIRTHPDLVRLVREKAPVIEQLAQVESVCNQVQDWYRKCLQVGTEDEIQEFLRKELGEGSSECC</sequence>
<proteinExistence type="predicted"/>
<evidence type="ECO:0000256" key="1">
    <source>
        <dbReference type="SAM" id="Coils"/>
    </source>
</evidence>
<organism evidence="2">
    <name type="scientific">Cacopsylla melanoneura</name>
    <dbReference type="NCBI Taxonomy" id="428564"/>
    <lineage>
        <taxon>Eukaryota</taxon>
        <taxon>Metazoa</taxon>
        <taxon>Ecdysozoa</taxon>
        <taxon>Arthropoda</taxon>
        <taxon>Hexapoda</taxon>
        <taxon>Insecta</taxon>
        <taxon>Pterygota</taxon>
        <taxon>Neoptera</taxon>
        <taxon>Paraneoptera</taxon>
        <taxon>Hemiptera</taxon>
        <taxon>Sternorrhyncha</taxon>
        <taxon>Psylloidea</taxon>
        <taxon>Psyllidae</taxon>
        <taxon>Psyllinae</taxon>
        <taxon>Cacopsylla</taxon>
    </lineage>
</organism>
<reference evidence="2" key="1">
    <citation type="submission" date="2021-05" db="EMBL/GenBank/DDBJ databases">
        <authorList>
            <person name="Alioto T."/>
            <person name="Alioto T."/>
            <person name="Gomez Garrido J."/>
        </authorList>
    </citation>
    <scope>NUCLEOTIDE SEQUENCE</scope>
</reference>
<dbReference type="EMBL" id="HBUF01622348">
    <property type="protein sequence ID" value="CAG6781308.1"/>
    <property type="molecule type" value="Transcribed_RNA"/>
</dbReference>